<dbReference type="SUPFAM" id="SSF117281">
    <property type="entry name" value="Kelch motif"/>
    <property type="match status" value="1"/>
</dbReference>
<protein>
    <recommendedName>
        <fullName evidence="3">Secretion system C-terminal sorting domain-containing protein</fullName>
    </recommendedName>
</protein>
<sequence length="383" mass="42538">MSRNSRDNQSLTFSIGNKAYVCQILVGLPYLLEYTPETNTWAQKTGFPGYARSQGVAFSVNGKGYIGLGSRFYTYLQDIWEYDPATDAWTRKNNFPGQGRNNARSFTIGNTAYIGTGDTFDKTNTFNDLWRYDQDEDTWTKVADLPGKARSEAVSFALNGKGFIALGEADTSGTALKDVWAYDPKDNSWEQKNKFGENPAKKAAAFAVNDKGYVCGGVNPENNTGSRKMWEYSPSKDTWTQVADYAGTARISPRSFVIGTTAYVGLGIAINYFRNNFWAYIPCKNKGGRTSAYIQSKKALATAPNVQLYPNPSHDKINVVLPAPTKYLSVAIFNVKGEVVETLENNHEKTQTFLVDLSLQPKGLYFVKITTDRGNTVKQVIIN</sequence>
<dbReference type="EMBL" id="AAWS01000011">
    <property type="protein sequence ID" value="EAY29284.1"/>
    <property type="molecule type" value="Genomic_DNA"/>
</dbReference>
<keyword evidence="2" id="KW-0677">Repeat</keyword>
<dbReference type="Pfam" id="PF24681">
    <property type="entry name" value="Kelch_KLHDC2_KLHL20_DRC7"/>
    <property type="match status" value="1"/>
</dbReference>
<dbReference type="Gene3D" id="2.120.10.80">
    <property type="entry name" value="Kelch-type beta propeller"/>
    <property type="match status" value="2"/>
</dbReference>
<evidence type="ECO:0000313" key="4">
    <source>
        <dbReference type="EMBL" id="EAY29284.1"/>
    </source>
</evidence>
<keyword evidence="5" id="KW-1185">Reference proteome</keyword>
<accession>A1ZJI1</accession>
<evidence type="ECO:0000313" key="5">
    <source>
        <dbReference type="Proteomes" id="UP000004095"/>
    </source>
</evidence>
<dbReference type="PANTHER" id="PTHR45632:SF3">
    <property type="entry name" value="KELCH-LIKE PROTEIN 32"/>
    <property type="match status" value="1"/>
</dbReference>
<evidence type="ECO:0000259" key="3">
    <source>
        <dbReference type="Pfam" id="PF18962"/>
    </source>
</evidence>
<dbReference type="eggNOG" id="COG3055">
    <property type="taxonomic scope" value="Bacteria"/>
</dbReference>
<dbReference type="Pfam" id="PF18962">
    <property type="entry name" value="Por_Secre_tail"/>
    <property type="match status" value="1"/>
</dbReference>
<keyword evidence="1" id="KW-0880">Kelch repeat</keyword>
<dbReference type="InterPro" id="IPR015915">
    <property type="entry name" value="Kelch-typ_b-propeller"/>
</dbReference>
<dbReference type="NCBIfam" id="TIGR04183">
    <property type="entry name" value="Por_Secre_tail"/>
    <property type="match status" value="1"/>
</dbReference>
<dbReference type="AlphaFoldDB" id="A1ZJI1"/>
<reference evidence="4 5" key="1">
    <citation type="submission" date="2007-01" db="EMBL/GenBank/DDBJ databases">
        <authorList>
            <person name="Haygood M."/>
            <person name="Podell S."/>
            <person name="Anderson C."/>
            <person name="Hopkinson B."/>
            <person name="Roe K."/>
            <person name="Barbeau K."/>
            <person name="Gaasterland T."/>
            <person name="Ferriera S."/>
            <person name="Johnson J."/>
            <person name="Kravitz S."/>
            <person name="Beeson K."/>
            <person name="Sutton G."/>
            <person name="Rogers Y.-H."/>
            <person name="Friedman R."/>
            <person name="Frazier M."/>
            <person name="Venter J.C."/>
        </authorList>
    </citation>
    <scope>NUCLEOTIDE SEQUENCE [LARGE SCALE GENOMIC DNA]</scope>
    <source>
        <strain evidence="4 5">ATCC 23134</strain>
    </source>
</reference>
<proteinExistence type="predicted"/>
<comment type="caution">
    <text evidence="4">The sequence shown here is derived from an EMBL/GenBank/DDBJ whole genome shotgun (WGS) entry which is preliminary data.</text>
</comment>
<feature type="domain" description="Secretion system C-terminal sorting" evidence="3">
    <location>
        <begin position="308"/>
        <end position="382"/>
    </location>
</feature>
<dbReference type="PANTHER" id="PTHR45632">
    <property type="entry name" value="LD33804P"/>
    <property type="match status" value="1"/>
</dbReference>
<name>A1ZJI1_MICM2</name>
<organism evidence="4 5">
    <name type="scientific">Microscilla marina ATCC 23134</name>
    <dbReference type="NCBI Taxonomy" id="313606"/>
    <lineage>
        <taxon>Bacteria</taxon>
        <taxon>Pseudomonadati</taxon>
        <taxon>Bacteroidota</taxon>
        <taxon>Cytophagia</taxon>
        <taxon>Cytophagales</taxon>
        <taxon>Microscillaceae</taxon>
        <taxon>Microscilla</taxon>
    </lineage>
</organism>
<gene>
    <name evidence="4" type="ORF">M23134_01338</name>
</gene>
<dbReference type="Proteomes" id="UP000004095">
    <property type="component" value="Unassembled WGS sequence"/>
</dbReference>
<dbReference type="InterPro" id="IPR026444">
    <property type="entry name" value="Secre_tail"/>
</dbReference>
<evidence type="ECO:0000256" key="2">
    <source>
        <dbReference type="ARBA" id="ARBA00022737"/>
    </source>
</evidence>
<evidence type="ECO:0000256" key="1">
    <source>
        <dbReference type="ARBA" id="ARBA00022441"/>
    </source>
</evidence>